<dbReference type="AlphaFoldDB" id="A0A5B7EHV0"/>
<dbReference type="Proteomes" id="UP000324222">
    <property type="component" value="Unassembled WGS sequence"/>
</dbReference>
<feature type="compositionally biased region" description="Pro residues" evidence="1">
    <location>
        <begin position="61"/>
        <end position="78"/>
    </location>
</feature>
<evidence type="ECO:0000256" key="1">
    <source>
        <dbReference type="SAM" id="MobiDB-lite"/>
    </source>
</evidence>
<organism evidence="2 3">
    <name type="scientific">Portunus trituberculatus</name>
    <name type="common">Swimming crab</name>
    <name type="synonym">Neptunus trituberculatus</name>
    <dbReference type="NCBI Taxonomy" id="210409"/>
    <lineage>
        <taxon>Eukaryota</taxon>
        <taxon>Metazoa</taxon>
        <taxon>Ecdysozoa</taxon>
        <taxon>Arthropoda</taxon>
        <taxon>Crustacea</taxon>
        <taxon>Multicrustacea</taxon>
        <taxon>Malacostraca</taxon>
        <taxon>Eumalacostraca</taxon>
        <taxon>Eucarida</taxon>
        <taxon>Decapoda</taxon>
        <taxon>Pleocyemata</taxon>
        <taxon>Brachyura</taxon>
        <taxon>Eubrachyura</taxon>
        <taxon>Portunoidea</taxon>
        <taxon>Portunidae</taxon>
        <taxon>Portuninae</taxon>
        <taxon>Portunus</taxon>
    </lineage>
</organism>
<reference evidence="2 3" key="1">
    <citation type="submission" date="2019-05" db="EMBL/GenBank/DDBJ databases">
        <title>Another draft genome of Portunus trituberculatus and its Hox gene families provides insights of decapod evolution.</title>
        <authorList>
            <person name="Jeong J.-H."/>
            <person name="Song I."/>
            <person name="Kim S."/>
            <person name="Choi T."/>
            <person name="Kim D."/>
            <person name="Ryu S."/>
            <person name="Kim W."/>
        </authorList>
    </citation>
    <scope>NUCLEOTIDE SEQUENCE [LARGE SCALE GENOMIC DNA]</scope>
    <source>
        <tissue evidence="2">Muscle</tissue>
    </source>
</reference>
<feature type="compositionally biased region" description="Polar residues" evidence="1">
    <location>
        <begin position="20"/>
        <end position="31"/>
    </location>
</feature>
<protein>
    <submittedName>
        <fullName evidence="2">Uncharacterized protein</fullName>
    </submittedName>
</protein>
<evidence type="ECO:0000313" key="3">
    <source>
        <dbReference type="Proteomes" id="UP000324222"/>
    </source>
</evidence>
<name>A0A5B7EHV0_PORTR</name>
<accession>A0A5B7EHV0</accession>
<gene>
    <name evidence="2" type="ORF">E2C01_027081</name>
</gene>
<keyword evidence="3" id="KW-1185">Reference proteome</keyword>
<feature type="region of interest" description="Disordered" evidence="1">
    <location>
        <begin position="1"/>
        <end position="97"/>
    </location>
</feature>
<comment type="caution">
    <text evidence="2">The sequence shown here is derived from an EMBL/GenBank/DDBJ whole genome shotgun (WGS) entry which is preliminary data.</text>
</comment>
<sequence>MSSHAGLTQVSSGNAGGTVGLTSRQTDTRLAQSEREVGHGSPVGSARALGGLPSRNRVSPAPMPPTPANTPYPDPPSSPEIHNSPVGGPMGSKVLWPSGSIPKRVKKLSWEDELSTKGDCTSLVACSTLDAAESLESEGRSLLVLQGSAVMAVTHELVEGIPVVVLRGLAGDVGKTRDWSTKGGKTVLTVLLGVAGIMREESSGEVGTVVVGVVFSTVVIGVGSSTSGGDSVQYCGGGGGRGGVQTSLTLRVLWVVALYRLGDGRNYSYSVVI</sequence>
<dbReference type="EMBL" id="VSRR010002890">
    <property type="protein sequence ID" value="MPC33722.1"/>
    <property type="molecule type" value="Genomic_DNA"/>
</dbReference>
<feature type="compositionally biased region" description="Polar residues" evidence="1">
    <location>
        <begin position="1"/>
        <end position="13"/>
    </location>
</feature>
<dbReference type="OrthoDB" id="6250271at2759"/>
<evidence type="ECO:0000313" key="2">
    <source>
        <dbReference type="EMBL" id="MPC33722.1"/>
    </source>
</evidence>
<proteinExistence type="predicted"/>